<dbReference type="SUPFAM" id="SSF55424">
    <property type="entry name" value="FAD/NAD-linked reductases, dimerisation (C-terminal) domain"/>
    <property type="match status" value="1"/>
</dbReference>
<keyword evidence="10" id="KW-1185">Reference proteome</keyword>
<evidence type="ECO:0000256" key="2">
    <source>
        <dbReference type="ARBA" id="ARBA00009130"/>
    </source>
</evidence>
<gene>
    <name evidence="9" type="ORF">CKO25_15780</name>
</gene>
<dbReference type="Pfam" id="PF02852">
    <property type="entry name" value="Pyr_redox_dim"/>
    <property type="match status" value="1"/>
</dbReference>
<feature type="compositionally biased region" description="Basic and acidic residues" evidence="7">
    <location>
        <begin position="580"/>
        <end position="589"/>
    </location>
</feature>
<reference evidence="9 10" key="1">
    <citation type="journal article" date="2020" name="Microorganisms">
        <title>Osmotic Adaptation and Compatible Solute Biosynthesis of Phototrophic Bacteria as Revealed from Genome Analyses.</title>
        <authorList>
            <person name="Imhoff J.F."/>
            <person name="Rahn T."/>
            <person name="Kunzel S."/>
            <person name="Keller A."/>
            <person name="Neulinger S.C."/>
        </authorList>
    </citation>
    <scope>NUCLEOTIDE SEQUENCE [LARGE SCALE GENOMIC DNA]</scope>
    <source>
        <strain evidence="9 10">DSM 21303</strain>
    </source>
</reference>
<dbReference type="Pfam" id="PF07992">
    <property type="entry name" value="Pyr_redox_2"/>
    <property type="match status" value="1"/>
</dbReference>
<evidence type="ECO:0000256" key="7">
    <source>
        <dbReference type="SAM" id="MobiDB-lite"/>
    </source>
</evidence>
<dbReference type="GO" id="GO:0016491">
    <property type="term" value="F:oxidoreductase activity"/>
    <property type="evidence" value="ECO:0007669"/>
    <property type="project" value="UniProtKB-KW"/>
</dbReference>
<dbReference type="Gene3D" id="3.40.250.10">
    <property type="entry name" value="Rhodanese-like domain"/>
    <property type="match status" value="1"/>
</dbReference>
<evidence type="ECO:0000256" key="1">
    <source>
        <dbReference type="ARBA" id="ARBA00001974"/>
    </source>
</evidence>
<evidence type="ECO:0000313" key="9">
    <source>
        <dbReference type="EMBL" id="MBK1646080.1"/>
    </source>
</evidence>
<dbReference type="InterPro" id="IPR004099">
    <property type="entry name" value="Pyr_nucl-diS_OxRdtase_dimer"/>
</dbReference>
<keyword evidence="5" id="KW-0560">Oxidoreductase</keyword>
<dbReference type="InterPro" id="IPR036188">
    <property type="entry name" value="FAD/NAD-bd_sf"/>
</dbReference>
<dbReference type="InterPro" id="IPR036873">
    <property type="entry name" value="Rhodanese-like_dom_sf"/>
</dbReference>
<dbReference type="EMBL" id="NRSD01000019">
    <property type="protein sequence ID" value="MBK1646080.1"/>
    <property type="molecule type" value="Genomic_DNA"/>
</dbReference>
<dbReference type="SUPFAM" id="SSF51905">
    <property type="entry name" value="FAD/NAD(P)-binding domain"/>
    <property type="match status" value="1"/>
</dbReference>
<dbReference type="PANTHER" id="PTHR43429">
    <property type="entry name" value="PYRIDINE NUCLEOTIDE-DISULFIDE OXIDOREDUCTASE DOMAIN-CONTAINING"/>
    <property type="match status" value="1"/>
</dbReference>
<sequence>MTQAPLDSPAVASAAADQAPTILIVGGVAGGASAAARARRVNEHARIVMFERDAEVSFANCGLPYYIGGEIQDRSQLLVATPALFRERFRIDARVRHEVESIDRVAKTVRVRNLETGEVYHESYDKLILSPGAAPIVPPIPGVNTQGVFTLRNIDDMDRIVEGSEDAREVVVVGAGYIGLEIAEQFAHKGPEVTIVELQDQVMPFFDREIAEPLHRELERNGVRLELGRGIATIEETNGVVSGVTLTDGTRLAADLVLMSVGVRPNIELAVAAGLAIGDSGGIATDDFMRTSDPDIYAVGDAAEYRFGPTGARQRVPLAGIANRTGRVAGEHAATGRSRPAPAAWSTSVVRVFGYAAGIAGLSRVAARQAGFDARAVHIVSYHHASYYPGAAPLGIKLVYENGTGRVLGAQVMGAAGVDKRLDVVATLIHFQGTIDDLASLDLAYAPPFGSAKDPLHMAAFVAQNDLDGLSPLVAPDADLSDFQVVDVREAAEREELPLCDAPHAKHIRLDDLRDRLGELDPSLPTLVSCRSGQRAYAGVRILAQHGFAEVYNLSGAAAMRDFARNRRSGMEAKTPVKLPRPEHLVNQP</sequence>
<dbReference type="PROSITE" id="PS50206">
    <property type="entry name" value="RHODANESE_3"/>
    <property type="match status" value="1"/>
</dbReference>
<dbReference type="SMART" id="SM00450">
    <property type="entry name" value="RHOD"/>
    <property type="match status" value="1"/>
</dbReference>
<dbReference type="Pfam" id="PF00581">
    <property type="entry name" value="Rhodanese"/>
    <property type="match status" value="1"/>
</dbReference>
<dbReference type="PANTHER" id="PTHR43429:SF1">
    <property type="entry name" value="NAD(P)H SULFUR OXIDOREDUCTASE (COA-DEPENDENT)"/>
    <property type="match status" value="1"/>
</dbReference>
<dbReference type="InterPro" id="IPR016156">
    <property type="entry name" value="FAD/NAD-linked_Rdtase_dimer_sf"/>
</dbReference>
<evidence type="ECO:0000256" key="5">
    <source>
        <dbReference type="ARBA" id="ARBA00023002"/>
    </source>
</evidence>
<name>A0A9X0WKE5_9GAMM</name>
<comment type="similarity">
    <text evidence="2">Belongs to the class-III pyridine nucleotide-disulfide oxidoreductase family.</text>
</comment>
<proteinExistence type="inferred from homology"/>
<evidence type="ECO:0000256" key="4">
    <source>
        <dbReference type="ARBA" id="ARBA00022827"/>
    </source>
</evidence>
<dbReference type="Gene3D" id="3.50.50.60">
    <property type="entry name" value="FAD/NAD(P)-binding domain"/>
    <property type="match status" value="2"/>
</dbReference>
<comment type="cofactor">
    <cofactor evidence="1">
        <name>FAD</name>
        <dbReference type="ChEBI" id="CHEBI:57692"/>
    </cofactor>
</comment>
<dbReference type="Proteomes" id="UP001138802">
    <property type="component" value="Unassembled WGS sequence"/>
</dbReference>
<organism evidence="9 10">
    <name type="scientific">Thiocapsa imhoffii</name>
    <dbReference type="NCBI Taxonomy" id="382777"/>
    <lineage>
        <taxon>Bacteria</taxon>
        <taxon>Pseudomonadati</taxon>
        <taxon>Pseudomonadota</taxon>
        <taxon>Gammaproteobacteria</taxon>
        <taxon>Chromatiales</taxon>
        <taxon>Chromatiaceae</taxon>
        <taxon>Thiocapsa</taxon>
    </lineage>
</organism>
<dbReference type="InterPro" id="IPR001763">
    <property type="entry name" value="Rhodanese-like_dom"/>
</dbReference>
<comment type="caution">
    <text evidence="9">The sequence shown here is derived from an EMBL/GenBank/DDBJ whole genome shotgun (WGS) entry which is preliminary data.</text>
</comment>
<keyword evidence="3" id="KW-0285">Flavoprotein</keyword>
<dbReference type="SUPFAM" id="SSF52821">
    <property type="entry name" value="Rhodanese/Cell cycle control phosphatase"/>
    <property type="match status" value="1"/>
</dbReference>
<protein>
    <submittedName>
        <fullName evidence="9">NADH oxidase</fullName>
    </submittedName>
</protein>
<feature type="domain" description="Rhodanese" evidence="8">
    <location>
        <begin position="479"/>
        <end position="565"/>
    </location>
</feature>
<evidence type="ECO:0000313" key="10">
    <source>
        <dbReference type="Proteomes" id="UP001138802"/>
    </source>
</evidence>
<keyword evidence="4" id="KW-0274">FAD</keyword>
<accession>A0A9X0WKE5</accession>
<dbReference type="InterPro" id="IPR050260">
    <property type="entry name" value="FAD-bd_OxRdtase"/>
</dbReference>
<dbReference type="RefSeq" id="WP_200388895.1">
    <property type="nucleotide sequence ID" value="NZ_NRSD01000019.1"/>
</dbReference>
<dbReference type="PRINTS" id="PR00411">
    <property type="entry name" value="PNDRDTASEI"/>
</dbReference>
<dbReference type="PRINTS" id="PR00368">
    <property type="entry name" value="FADPNR"/>
</dbReference>
<feature type="region of interest" description="Disordered" evidence="7">
    <location>
        <begin position="569"/>
        <end position="589"/>
    </location>
</feature>
<evidence type="ECO:0000256" key="6">
    <source>
        <dbReference type="ARBA" id="ARBA00023284"/>
    </source>
</evidence>
<dbReference type="AlphaFoldDB" id="A0A9X0WKE5"/>
<dbReference type="InterPro" id="IPR023753">
    <property type="entry name" value="FAD/NAD-binding_dom"/>
</dbReference>
<evidence type="ECO:0000259" key="8">
    <source>
        <dbReference type="PROSITE" id="PS50206"/>
    </source>
</evidence>
<evidence type="ECO:0000256" key="3">
    <source>
        <dbReference type="ARBA" id="ARBA00022630"/>
    </source>
</evidence>
<keyword evidence="6" id="KW-0676">Redox-active center</keyword>